<feature type="transmembrane region" description="Helical" evidence="6">
    <location>
        <begin position="38"/>
        <end position="55"/>
    </location>
</feature>
<evidence type="ECO:0008006" key="9">
    <source>
        <dbReference type="Google" id="ProtNLM"/>
    </source>
</evidence>
<proteinExistence type="inferred from homology"/>
<dbReference type="Proteomes" id="UP000094043">
    <property type="component" value="Chromosome 7"/>
</dbReference>
<evidence type="ECO:0000256" key="4">
    <source>
        <dbReference type="ARBA" id="ARBA00022989"/>
    </source>
</evidence>
<dbReference type="InterPro" id="IPR005344">
    <property type="entry name" value="TMEM33/Pom33"/>
</dbReference>
<keyword evidence="5 6" id="KW-0472">Membrane</keyword>
<dbReference type="GO" id="GO:0061024">
    <property type="term" value="P:membrane organization"/>
    <property type="evidence" value="ECO:0007669"/>
    <property type="project" value="TreeGrafter"/>
</dbReference>
<sequence length="271" mass="30360">MPSVDPHYVWAVGHFIVLLSTAYIIFQTLLFRGTPVKTYKLAYTGALLSYSIVVYKSLGKPQLSQSWLRRAIVDENCQYALLALFWWISKPVNLTVLPFATFSLFHCLTFLRTNIIPKLVPPQTAPPVGSTTDTPSARPPAMLDNVSRRIQIWVKSNYDAAMRFVAYAEIFISLRLLAGVLTFRTSFITALFMVHFVRLRYHASPFTKSAVHSITAQIDQFVVGKGAAIQNVWATIKRLISSWGGIPLIPNQTPSAHGPATQAQHQQATRR</sequence>
<dbReference type="KEGG" id="cdep:91089788"/>
<gene>
    <name evidence="7" type="ORF">L203_105579</name>
</gene>
<dbReference type="PANTHER" id="PTHR12703">
    <property type="entry name" value="TRANSMEMBRANE PROTEIN 33"/>
    <property type="match status" value="1"/>
</dbReference>
<keyword evidence="8" id="KW-1185">Reference proteome</keyword>
<keyword evidence="3 6" id="KW-0812">Transmembrane</keyword>
<evidence type="ECO:0000256" key="3">
    <source>
        <dbReference type="ARBA" id="ARBA00022692"/>
    </source>
</evidence>
<evidence type="ECO:0000256" key="6">
    <source>
        <dbReference type="SAM" id="Phobius"/>
    </source>
</evidence>
<keyword evidence="4 6" id="KW-1133">Transmembrane helix</keyword>
<comment type="subcellular location">
    <subcellularLocation>
        <location evidence="1">Membrane</location>
        <topology evidence="1">Multi-pass membrane protein</topology>
    </subcellularLocation>
</comment>
<feature type="transmembrane region" description="Helical" evidence="6">
    <location>
        <begin position="7"/>
        <end position="26"/>
    </location>
</feature>
<accession>A0AAJ8M3K6</accession>
<reference evidence="7" key="3">
    <citation type="submission" date="2024-01" db="EMBL/GenBank/DDBJ databases">
        <authorList>
            <person name="Coelho M.A."/>
            <person name="David-Palma M."/>
            <person name="Shea T."/>
            <person name="Sun S."/>
            <person name="Cuomo C.A."/>
            <person name="Heitman J."/>
        </authorList>
    </citation>
    <scope>NUCLEOTIDE SEQUENCE</scope>
    <source>
        <strain evidence="7">CBS 7841</strain>
    </source>
</reference>
<dbReference type="GO" id="GO:0005783">
    <property type="term" value="C:endoplasmic reticulum"/>
    <property type="evidence" value="ECO:0007669"/>
    <property type="project" value="TreeGrafter"/>
</dbReference>
<dbReference type="AlphaFoldDB" id="A0AAJ8M3K6"/>
<evidence type="ECO:0000313" key="8">
    <source>
        <dbReference type="Proteomes" id="UP000094043"/>
    </source>
</evidence>
<feature type="transmembrane region" description="Helical" evidence="6">
    <location>
        <begin position="172"/>
        <end position="197"/>
    </location>
</feature>
<dbReference type="EMBL" id="CP143790">
    <property type="protein sequence ID" value="WVN90343.1"/>
    <property type="molecule type" value="Genomic_DNA"/>
</dbReference>
<evidence type="ECO:0000313" key="7">
    <source>
        <dbReference type="EMBL" id="WVN90343.1"/>
    </source>
</evidence>
<evidence type="ECO:0000256" key="5">
    <source>
        <dbReference type="ARBA" id="ARBA00023136"/>
    </source>
</evidence>
<dbReference type="RefSeq" id="XP_066071043.1">
    <property type="nucleotide sequence ID" value="XM_066214946.1"/>
</dbReference>
<name>A0AAJ8M3K6_9TREE</name>
<dbReference type="InterPro" id="IPR051645">
    <property type="entry name" value="PER33/POM33_regulator"/>
</dbReference>
<reference evidence="7" key="1">
    <citation type="submission" date="2016-06" db="EMBL/GenBank/DDBJ databases">
        <authorList>
            <person name="Cuomo C."/>
            <person name="Litvintseva A."/>
            <person name="Heitman J."/>
            <person name="Chen Y."/>
            <person name="Sun S."/>
            <person name="Springer D."/>
            <person name="Dromer F."/>
            <person name="Young S."/>
            <person name="Zeng Q."/>
            <person name="Chapman S."/>
            <person name="Gujja S."/>
            <person name="Saif S."/>
            <person name="Birren B."/>
        </authorList>
    </citation>
    <scope>NUCLEOTIDE SEQUENCE</scope>
    <source>
        <strain evidence="7">CBS 7841</strain>
    </source>
</reference>
<dbReference type="PANTHER" id="PTHR12703:SF4">
    <property type="entry name" value="TRANSMEMBRANE PROTEIN 33"/>
    <property type="match status" value="1"/>
</dbReference>
<comment type="similarity">
    <text evidence="2">Belongs to the PER33/POM33 family.</text>
</comment>
<protein>
    <recommendedName>
        <fullName evidence="9">Endoplasmic reticulum protein</fullName>
    </recommendedName>
</protein>
<dbReference type="GO" id="GO:0016020">
    <property type="term" value="C:membrane"/>
    <property type="evidence" value="ECO:0007669"/>
    <property type="project" value="UniProtKB-SubCell"/>
</dbReference>
<evidence type="ECO:0000256" key="1">
    <source>
        <dbReference type="ARBA" id="ARBA00004141"/>
    </source>
</evidence>
<dbReference type="Pfam" id="PF03661">
    <property type="entry name" value="TMEM33_Pom33"/>
    <property type="match status" value="1"/>
</dbReference>
<evidence type="ECO:0000256" key="2">
    <source>
        <dbReference type="ARBA" id="ARBA00007322"/>
    </source>
</evidence>
<reference evidence="7" key="2">
    <citation type="journal article" date="2022" name="Elife">
        <title>Obligate sexual reproduction of a homothallic fungus closely related to the Cryptococcus pathogenic species complex.</title>
        <authorList>
            <person name="Passer A.R."/>
            <person name="Clancey S.A."/>
            <person name="Shea T."/>
            <person name="David-Palma M."/>
            <person name="Averette A.F."/>
            <person name="Boekhout T."/>
            <person name="Porcel B.M."/>
            <person name="Nowrousian M."/>
            <person name="Cuomo C.A."/>
            <person name="Sun S."/>
            <person name="Heitman J."/>
            <person name="Coelho M.A."/>
        </authorList>
    </citation>
    <scope>NUCLEOTIDE SEQUENCE</scope>
    <source>
        <strain evidence="7">CBS 7841</strain>
    </source>
</reference>
<dbReference type="GO" id="GO:0071786">
    <property type="term" value="P:endoplasmic reticulum tubular network organization"/>
    <property type="evidence" value="ECO:0007669"/>
    <property type="project" value="TreeGrafter"/>
</dbReference>
<organism evidence="7 8">
    <name type="scientific">Cryptococcus depauperatus CBS 7841</name>
    <dbReference type="NCBI Taxonomy" id="1295531"/>
    <lineage>
        <taxon>Eukaryota</taxon>
        <taxon>Fungi</taxon>
        <taxon>Dikarya</taxon>
        <taxon>Basidiomycota</taxon>
        <taxon>Agaricomycotina</taxon>
        <taxon>Tremellomycetes</taxon>
        <taxon>Tremellales</taxon>
        <taxon>Cryptococcaceae</taxon>
        <taxon>Cryptococcus</taxon>
    </lineage>
</organism>
<dbReference type="GeneID" id="91089788"/>